<dbReference type="GO" id="GO:0008360">
    <property type="term" value="P:regulation of cell shape"/>
    <property type="evidence" value="ECO:0007669"/>
    <property type="project" value="UniProtKB-KW"/>
</dbReference>
<dbReference type="UniPathway" id="UPA00973"/>
<dbReference type="GO" id="GO:0006048">
    <property type="term" value="P:UDP-N-acetylglucosamine biosynthetic process"/>
    <property type="evidence" value="ECO:0007669"/>
    <property type="project" value="UniProtKB-UniPathway"/>
</dbReference>
<dbReference type="GO" id="GO:0019134">
    <property type="term" value="F:glucosamine-1-phosphate N-acetyltransferase activity"/>
    <property type="evidence" value="ECO:0007669"/>
    <property type="project" value="UniProtKB-UniRule"/>
</dbReference>
<evidence type="ECO:0000256" key="12">
    <source>
        <dbReference type="ARBA" id="ARBA00022960"/>
    </source>
</evidence>
<dbReference type="GO" id="GO:0003977">
    <property type="term" value="F:UDP-N-acetylglucosamine diphosphorylase activity"/>
    <property type="evidence" value="ECO:0007669"/>
    <property type="project" value="UniProtKB-UniRule"/>
</dbReference>
<evidence type="ECO:0000256" key="1">
    <source>
        <dbReference type="ARBA" id="ARBA00004496"/>
    </source>
</evidence>
<feature type="binding site" evidence="20">
    <location>
        <position position="375"/>
    </location>
    <ligand>
        <name>UDP-N-acetyl-alpha-D-glucosamine</name>
        <dbReference type="ChEBI" id="CHEBI:57705"/>
    </ligand>
</feature>
<keyword evidence="12 20" id="KW-0133">Cell shape</keyword>
<comment type="pathway">
    <text evidence="3 20">Nucleotide-sugar biosynthesis; UDP-N-acetyl-alpha-D-glucosamine biosynthesis; UDP-N-acetyl-alpha-D-glucosamine from N-acetyl-alpha-D-glucosamine 1-phosphate: step 1/1.</text>
</comment>
<sequence length="466" mass="51567">MKYEVGTVILSAGAGTRMNLNVPKPLAPFMGDCLVDYPLRASVAMMNTVAPSKNLIGLVTGHGRDLVENYINKNYKNENISYAFQKEQLGTAHALRCYFDQIEDSKNCEYTMVLCADTPLIEEASLLHLYNELKNKGLDGVAATFSVSAPKGYGRIIRSEDKGFHIVEEKDANEQERRVQEVNSGVYVLKTSFILEHLYSIDSENKAGEFYLTDLFKDEFNVAPILFDDASSFLGVNNLEQLEKSETIMRRRIATALRVKGVRFVDARHTYINTQKIGRGSFIHPYVNIDEKSEIGENVTIEPGCIIINSKIEDGAHVKAYSHLEEVVLRNSSIVGPYARLRPGADIGPESKIGNFVEIKKSKLDRGVKVSHLSYVGDAEIGEETNIGCGFITCNYDGANKHKTVIGKKSFIGSDSQTVAPVNIGDECFVASGSTVTHDMSDGSFAISRTKQVTKENMAKRFLKSK</sequence>
<feature type="binding site" evidence="20">
    <location>
        <begin position="90"/>
        <end position="91"/>
    </location>
    <ligand>
        <name>UDP-N-acetyl-alpha-D-glucosamine</name>
        <dbReference type="ChEBI" id="CHEBI:57705"/>
    </ligand>
</feature>
<feature type="binding site" evidence="20">
    <location>
        <position position="183"/>
    </location>
    <ligand>
        <name>UDP-N-acetyl-alpha-D-glucosamine</name>
        <dbReference type="ChEBI" id="CHEBI:57705"/>
    </ligand>
</feature>
<evidence type="ECO:0000256" key="9">
    <source>
        <dbReference type="ARBA" id="ARBA00022723"/>
    </source>
</evidence>
<comment type="catalytic activity">
    <reaction evidence="18 20">
        <text>N-acetyl-alpha-D-glucosamine 1-phosphate + UTP + H(+) = UDP-N-acetyl-alpha-D-glucosamine + diphosphate</text>
        <dbReference type="Rhea" id="RHEA:13509"/>
        <dbReference type="ChEBI" id="CHEBI:15378"/>
        <dbReference type="ChEBI" id="CHEBI:33019"/>
        <dbReference type="ChEBI" id="CHEBI:46398"/>
        <dbReference type="ChEBI" id="CHEBI:57705"/>
        <dbReference type="ChEBI" id="CHEBI:57776"/>
        <dbReference type="EC" id="2.7.7.23"/>
    </reaction>
</comment>
<keyword evidence="7 20" id="KW-0808">Transferase</keyword>
<dbReference type="EC" id="2.3.1.157" evidence="20"/>
<evidence type="ECO:0000313" key="23">
    <source>
        <dbReference type="Proteomes" id="UP000008963"/>
    </source>
</evidence>
<feature type="binding site" evidence="20">
    <location>
        <position position="432"/>
    </location>
    <ligand>
        <name>acetyl-CoA</name>
        <dbReference type="ChEBI" id="CHEBI:57288"/>
    </ligand>
</feature>
<dbReference type="OrthoDB" id="5287989at2"/>
<evidence type="ECO:0000256" key="20">
    <source>
        <dbReference type="HAMAP-Rule" id="MF_01631"/>
    </source>
</evidence>
<evidence type="ECO:0000256" key="14">
    <source>
        <dbReference type="ARBA" id="ARBA00023268"/>
    </source>
</evidence>
<evidence type="ECO:0000256" key="5">
    <source>
        <dbReference type="ARBA" id="ARBA00007947"/>
    </source>
</evidence>
<evidence type="ECO:0000256" key="10">
    <source>
        <dbReference type="ARBA" id="ARBA00022737"/>
    </source>
</evidence>
<dbReference type="GO" id="GO:0016020">
    <property type="term" value="C:membrane"/>
    <property type="evidence" value="ECO:0007669"/>
    <property type="project" value="GOC"/>
</dbReference>
<dbReference type="EMBL" id="FQ312005">
    <property type="protein sequence ID" value="CBW25125.1"/>
    <property type="molecule type" value="Genomic_DNA"/>
</dbReference>
<keyword evidence="16 20" id="KW-0961">Cell wall biogenesis/degradation</keyword>
<organism evidence="22 23">
    <name type="scientific">Halobacteriovorax marinus (strain ATCC BAA-682 / DSM 15412 / SJ)</name>
    <name type="common">Bacteriovorax marinus</name>
    <dbReference type="NCBI Taxonomy" id="862908"/>
    <lineage>
        <taxon>Bacteria</taxon>
        <taxon>Pseudomonadati</taxon>
        <taxon>Bdellovibrionota</taxon>
        <taxon>Bacteriovoracia</taxon>
        <taxon>Bacteriovoracales</taxon>
        <taxon>Halobacteriovoraceae</taxon>
        <taxon>Halobacteriovorax</taxon>
    </lineage>
</organism>
<comment type="similarity">
    <text evidence="5 20">In the N-terminal section; belongs to the N-acetylglucosamine-1-phosphate uridyltransferase family.</text>
</comment>
<comment type="cofactor">
    <cofactor evidence="20">
        <name>Mg(2+)</name>
        <dbReference type="ChEBI" id="CHEBI:18420"/>
    </cofactor>
    <text evidence="20">Binds 1 Mg(2+) ion per subunit.</text>
</comment>
<feature type="region of interest" description="N-acetyltransferase" evidence="20">
    <location>
        <begin position="261"/>
        <end position="466"/>
    </location>
</feature>
<keyword evidence="15 20" id="KW-0012">Acyltransferase</keyword>
<dbReference type="InterPro" id="IPR050065">
    <property type="entry name" value="GlmU-like"/>
</dbReference>
<feature type="binding site" evidence="20">
    <location>
        <position position="154"/>
    </location>
    <ligand>
        <name>UDP-N-acetyl-alpha-D-glucosamine</name>
        <dbReference type="ChEBI" id="CHEBI:57705"/>
    </ligand>
</feature>
<dbReference type="PATRIC" id="fig|862908.3.peg.185"/>
<comment type="catalytic activity">
    <reaction evidence="17 20">
        <text>alpha-D-glucosamine 1-phosphate + acetyl-CoA = N-acetyl-alpha-D-glucosamine 1-phosphate + CoA + H(+)</text>
        <dbReference type="Rhea" id="RHEA:13725"/>
        <dbReference type="ChEBI" id="CHEBI:15378"/>
        <dbReference type="ChEBI" id="CHEBI:57287"/>
        <dbReference type="ChEBI" id="CHEBI:57288"/>
        <dbReference type="ChEBI" id="CHEBI:57776"/>
        <dbReference type="ChEBI" id="CHEBI:58516"/>
        <dbReference type="EC" id="2.3.1.157"/>
    </reaction>
</comment>
<feature type="binding site" evidence="20">
    <location>
        <position position="24"/>
    </location>
    <ligand>
        <name>UDP-N-acetyl-alpha-D-glucosamine</name>
        <dbReference type="ChEBI" id="CHEBI:57705"/>
    </ligand>
</feature>
<evidence type="ECO:0000256" key="13">
    <source>
        <dbReference type="ARBA" id="ARBA00022984"/>
    </source>
</evidence>
<dbReference type="NCBIfam" id="TIGR01173">
    <property type="entry name" value="glmU"/>
    <property type="match status" value="1"/>
</dbReference>
<dbReference type="HAMAP" id="MF_01631">
    <property type="entry name" value="GlmU"/>
    <property type="match status" value="1"/>
</dbReference>
<evidence type="ECO:0000256" key="16">
    <source>
        <dbReference type="ARBA" id="ARBA00023316"/>
    </source>
</evidence>
<gene>
    <name evidence="22" type="primary">gcaD</name>
    <name evidence="20" type="synonym">glmU</name>
    <name evidence="22" type="ordered locus">BMS_0193</name>
</gene>
<dbReference type="Gene3D" id="3.90.550.10">
    <property type="entry name" value="Spore Coat Polysaccharide Biosynthesis Protein SpsA, Chain A"/>
    <property type="match status" value="1"/>
</dbReference>
<feature type="region of interest" description="Pyrophosphorylase" evidence="20">
    <location>
        <begin position="1"/>
        <end position="239"/>
    </location>
</feature>
<evidence type="ECO:0000313" key="22">
    <source>
        <dbReference type="EMBL" id="CBW25125.1"/>
    </source>
</evidence>
<evidence type="ECO:0000256" key="17">
    <source>
        <dbReference type="ARBA" id="ARBA00048247"/>
    </source>
</evidence>
<dbReference type="AlphaFoldDB" id="E1X2T0"/>
<evidence type="ECO:0000256" key="7">
    <source>
        <dbReference type="ARBA" id="ARBA00022679"/>
    </source>
</evidence>
<dbReference type="InterPro" id="IPR001451">
    <property type="entry name" value="Hexapep"/>
</dbReference>
<evidence type="ECO:0000256" key="4">
    <source>
        <dbReference type="ARBA" id="ARBA00007707"/>
    </source>
</evidence>
<dbReference type="InterPro" id="IPR005882">
    <property type="entry name" value="Bifunctional_GlmU"/>
</dbReference>
<dbReference type="InterPro" id="IPR038009">
    <property type="entry name" value="GlmU_C_LbH"/>
</dbReference>
<comment type="pathway">
    <text evidence="20">Bacterial outer membrane biogenesis; LPS lipid A biosynthesis.</text>
</comment>
<evidence type="ECO:0000256" key="15">
    <source>
        <dbReference type="ARBA" id="ARBA00023315"/>
    </source>
</evidence>
<comment type="similarity">
    <text evidence="4 20">In the C-terminal section; belongs to the transferase hexapeptide repeat family.</text>
</comment>
<dbReference type="Proteomes" id="UP000008963">
    <property type="component" value="Chromosome"/>
</dbReference>
<dbReference type="UniPathway" id="UPA00113">
    <property type="reaction ID" value="UER00532"/>
</dbReference>
<dbReference type="PANTHER" id="PTHR43584">
    <property type="entry name" value="NUCLEOTIDYL TRANSFERASE"/>
    <property type="match status" value="1"/>
</dbReference>
<dbReference type="eggNOG" id="COG1207">
    <property type="taxonomic scope" value="Bacteria"/>
</dbReference>
<feature type="binding site" evidence="20">
    <location>
        <position position="414"/>
    </location>
    <ligand>
        <name>acetyl-CoA</name>
        <dbReference type="ChEBI" id="CHEBI:57288"/>
    </ligand>
</feature>
<protein>
    <recommendedName>
        <fullName evidence="20">Bifunctional protein GlmU</fullName>
    </recommendedName>
    <domain>
        <recommendedName>
            <fullName evidence="20">UDP-N-acetylglucosamine pyrophosphorylase</fullName>
            <ecNumber evidence="20">2.7.7.23</ecNumber>
        </recommendedName>
        <alternativeName>
            <fullName evidence="20">N-acetylglucosamine-1-phosphate uridyltransferase</fullName>
        </alternativeName>
    </domain>
    <domain>
        <recommendedName>
            <fullName evidence="20">Glucosamine-1-phosphate N-acetyltransferase</fullName>
            <ecNumber evidence="20">2.3.1.157</ecNumber>
        </recommendedName>
    </domain>
</protein>
<keyword evidence="9 20" id="KW-0479">Metal-binding</keyword>
<dbReference type="InterPro" id="IPR011004">
    <property type="entry name" value="Trimer_LpxA-like_sf"/>
</dbReference>
<feature type="binding site" evidence="20">
    <location>
        <position position="168"/>
    </location>
    <ligand>
        <name>UDP-N-acetyl-alpha-D-glucosamine</name>
        <dbReference type="ChEBI" id="CHEBI:57705"/>
    </ligand>
</feature>
<feature type="region of interest" description="Linker" evidence="20">
    <location>
        <begin position="240"/>
        <end position="260"/>
    </location>
</feature>
<dbReference type="GO" id="GO:0000287">
    <property type="term" value="F:magnesium ion binding"/>
    <property type="evidence" value="ECO:0007669"/>
    <property type="project" value="UniProtKB-UniRule"/>
</dbReference>
<proteinExistence type="inferred from homology"/>
<keyword evidence="11 20" id="KW-0460">Magnesium</keyword>
<name>E1X2T0_HALMS</name>
<evidence type="ECO:0000256" key="2">
    <source>
        <dbReference type="ARBA" id="ARBA00005166"/>
    </source>
</evidence>
<dbReference type="GO" id="GO:0009252">
    <property type="term" value="P:peptidoglycan biosynthetic process"/>
    <property type="evidence" value="ECO:0007669"/>
    <property type="project" value="UniProtKB-UniRule"/>
</dbReference>
<comment type="function">
    <text evidence="19 20">Catalyzes the last two sequential reactions in the de novo biosynthetic pathway for UDP-N-acetylglucosamine (UDP-GlcNAc). The C-terminal domain catalyzes the transfer of acetyl group from acetyl coenzyme A to glucosamine-1-phosphate (GlcN-1-P) to produce N-acetylglucosamine-1-phosphate (GlcNAc-1-P), which is converted into UDP-GlcNAc by the transfer of uridine 5-monophosphate (from uridine 5-triphosphate), a reaction catalyzed by the N-terminal domain.</text>
</comment>
<feature type="binding site" evidence="20">
    <location>
        <position position="85"/>
    </location>
    <ligand>
        <name>UDP-N-acetyl-alpha-D-glucosamine</name>
        <dbReference type="ChEBI" id="CHEBI:57705"/>
    </ligand>
</feature>
<feature type="binding site" evidence="20">
    <location>
        <position position="360"/>
    </location>
    <ligand>
        <name>UDP-N-acetyl-alpha-D-glucosamine</name>
        <dbReference type="ChEBI" id="CHEBI:57705"/>
    </ligand>
</feature>
<keyword evidence="8 20" id="KW-0548">Nucleotidyltransferase</keyword>
<dbReference type="InterPro" id="IPR029044">
    <property type="entry name" value="Nucleotide-diphossugar_trans"/>
</dbReference>
<dbReference type="PANTHER" id="PTHR43584:SF3">
    <property type="entry name" value="BIFUNCTIONAL PROTEIN GLMU"/>
    <property type="match status" value="1"/>
</dbReference>
<dbReference type="KEGG" id="bmx:BMS_0193"/>
<evidence type="ECO:0000256" key="6">
    <source>
        <dbReference type="ARBA" id="ARBA00022490"/>
    </source>
</evidence>
<evidence type="ECO:0000256" key="18">
    <source>
        <dbReference type="ARBA" id="ARBA00048493"/>
    </source>
</evidence>
<dbReference type="SUPFAM" id="SSF53448">
    <property type="entry name" value="Nucleotide-diphospho-sugar transferases"/>
    <property type="match status" value="1"/>
</dbReference>
<keyword evidence="6 20" id="KW-0963">Cytoplasm</keyword>
<feature type="binding site" evidence="20">
    <location>
        <position position="449"/>
    </location>
    <ligand>
        <name>acetyl-CoA</name>
        <dbReference type="ChEBI" id="CHEBI:57288"/>
    </ligand>
</feature>
<feature type="active site" description="Proton acceptor" evidence="20">
    <location>
        <position position="372"/>
    </location>
</feature>
<dbReference type="GO" id="GO:0009245">
    <property type="term" value="P:lipid A biosynthetic process"/>
    <property type="evidence" value="ECO:0007669"/>
    <property type="project" value="UniProtKB-UniRule"/>
</dbReference>
<dbReference type="SUPFAM" id="SSF51161">
    <property type="entry name" value="Trimeric LpxA-like enzymes"/>
    <property type="match status" value="1"/>
</dbReference>
<keyword evidence="10 20" id="KW-0677">Repeat</keyword>
<comment type="pathway">
    <text evidence="2 20">Nucleotide-sugar biosynthesis; UDP-N-acetyl-alpha-D-glucosamine biosynthesis; N-acetyl-alpha-D-glucosamine 1-phosphate from alpha-D-glucosamine 6-phosphate (route II): step 2/2.</text>
</comment>
<feature type="domain" description="Nucleotidyl transferase" evidence="21">
    <location>
        <begin position="7"/>
        <end position="216"/>
    </location>
</feature>
<comment type="caution">
    <text evidence="20">Lacks conserved residue(s) required for the propagation of feature annotation.</text>
</comment>
<evidence type="ECO:0000256" key="11">
    <source>
        <dbReference type="ARBA" id="ARBA00022842"/>
    </source>
</evidence>
<dbReference type="STRING" id="862908.BMS_0193"/>
<dbReference type="GO" id="GO:0071555">
    <property type="term" value="P:cell wall organization"/>
    <property type="evidence" value="ECO:0007669"/>
    <property type="project" value="UniProtKB-KW"/>
</dbReference>
<feature type="binding site" evidence="20">
    <location>
        <position position="342"/>
    </location>
    <ligand>
        <name>UDP-N-acetyl-alpha-D-glucosamine</name>
        <dbReference type="ChEBI" id="CHEBI:57705"/>
    </ligand>
</feature>
<keyword evidence="13 20" id="KW-0573">Peptidoglycan synthesis</keyword>
<dbReference type="Pfam" id="PF00132">
    <property type="entry name" value="Hexapep"/>
    <property type="match status" value="1"/>
</dbReference>
<evidence type="ECO:0000259" key="21">
    <source>
        <dbReference type="Pfam" id="PF00483"/>
    </source>
</evidence>
<comment type="subcellular location">
    <subcellularLocation>
        <location evidence="1 20">Cytoplasm</location>
    </subcellularLocation>
</comment>
<dbReference type="EC" id="2.7.7.23" evidence="20"/>
<dbReference type="HOGENOM" id="CLU_029499_15_2_7"/>
<feature type="binding site" evidence="20">
    <location>
        <position position="386"/>
    </location>
    <ligand>
        <name>UDP-N-acetyl-alpha-D-glucosamine</name>
        <dbReference type="ChEBI" id="CHEBI:57705"/>
    </ligand>
</feature>
<dbReference type="CDD" id="cd03353">
    <property type="entry name" value="LbH_GlmU_C"/>
    <property type="match status" value="1"/>
</dbReference>
<keyword evidence="14 20" id="KW-0511">Multifunctional enzyme</keyword>
<evidence type="ECO:0000256" key="8">
    <source>
        <dbReference type="ARBA" id="ARBA00022695"/>
    </source>
</evidence>
<keyword evidence="23" id="KW-1185">Reference proteome</keyword>
<feature type="binding site" evidence="20">
    <location>
        <position position="237"/>
    </location>
    <ligand>
        <name>UDP-N-acetyl-alpha-D-glucosamine</name>
        <dbReference type="ChEBI" id="CHEBI:57705"/>
    </ligand>
</feature>
<dbReference type="InterPro" id="IPR005835">
    <property type="entry name" value="NTP_transferase_dom"/>
</dbReference>
<feature type="binding site" evidence="20">
    <location>
        <begin position="395"/>
        <end position="396"/>
    </location>
    <ligand>
        <name>acetyl-CoA</name>
        <dbReference type="ChEBI" id="CHEBI:57288"/>
    </ligand>
</feature>
<feature type="binding site" evidence="20">
    <location>
        <position position="237"/>
    </location>
    <ligand>
        <name>Mg(2+)</name>
        <dbReference type="ChEBI" id="CHEBI:18420"/>
    </ligand>
</feature>
<comment type="subunit">
    <text evidence="20">Homotrimer.</text>
</comment>
<reference evidence="23" key="1">
    <citation type="journal article" date="2013" name="ISME J.">
        <title>A small predatory core genome in the divergent marine Bacteriovorax marinus SJ and the terrestrial Bdellovibrio bacteriovorus.</title>
        <authorList>
            <person name="Crossman L.C."/>
            <person name="Chen H."/>
            <person name="Cerdeno-Tarraga A.M."/>
            <person name="Brooks K."/>
            <person name="Quail M.A."/>
            <person name="Pineiro S.A."/>
            <person name="Hobley L."/>
            <person name="Sockett R.E."/>
            <person name="Bentley S.D."/>
            <person name="Parkhill J."/>
            <person name="Williams H.N."/>
            <person name="Stine O.C."/>
        </authorList>
    </citation>
    <scope>NUCLEOTIDE SEQUENCE [LARGE SCALE GENOMIC DNA]</scope>
    <source>
        <strain evidence="23">ATCC BAA-682 / DSM 15412 / SJ</strain>
    </source>
</reference>
<dbReference type="Gene3D" id="2.160.10.10">
    <property type="entry name" value="Hexapeptide repeat proteins"/>
    <property type="match status" value="1"/>
</dbReference>
<feature type="binding site" evidence="20">
    <location>
        <position position="117"/>
    </location>
    <ligand>
        <name>Mg(2+)</name>
        <dbReference type="ChEBI" id="CHEBI:18420"/>
    </ligand>
</feature>
<dbReference type="Pfam" id="PF00483">
    <property type="entry name" value="NTP_transferase"/>
    <property type="match status" value="1"/>
</dbReference>
<evidence type="ECO:0000256" key="19">
    <source>
        <dbReference type="ARBA" id="ARBA00049628"/>
    </source>
</evidence>
<evidence type="ECO:0000256" key="3">
    <source>
        <dbReference type="ARBA" id="ARBA00005208"/>
    </source>
</evidence>
<dbReference type="GO" id="GO:0000902">
    <property type="term" value="P:cell morphogenesis"/>
    <property type="evidence" value="ECO:0007669"/>
    <property type="project" value="UniProtKB-UniRule"/>
</dbReference>
<dbReference type="GO" id="GO:0005737">
    <property type="term" value="C:cytoplasm"/>
    <property type="evidence" value="ECO:0007669"/>
    <property type="project" value="UniProtKB-SubCell"/>
</dbReference>
<dbReference type="RefSeq" id="WP_014242914.1">
    <property type="nucleotide sequence ID" value="NC_016620.1"/>
</dbReference>
<accession>E1X2T0</accession>